<sequence length="484" mass="54524">MMNPSLSMKIDDAMKKWSFNGIIYVTHMGEKMFEGAYGLADFEDHIPNTMDSTFYIASVTKQFTAVCIMLLYEKELLDIEDTLDKYLPEYTHAKEITLRQLMNMSSGIPDYLNDVINDRLCEEEKATTRSSRDFFIYSKKSKGEYFTVENVLPMVNELPLQFTPGERMQYSNTNYVFLDRVIESVSGKSTDDYLRENIFEPLGMTHTCVGSQHSTSVSYDDFDGERVRLGRGELCAGDGSIVTTTEDLSLWLNAVLDGRILSESSWRQTFEIVHNAYGFGWHQDGCWYCHDGGDLGYDAYVYICFKKKLAIAMTANIPSGRRPGESIFYKFKAAAPTTGLVKIKLAMMNSGAEFHMYTVDIYDESVGTLLASVGRTPAGDPEEEVLWSLKNEGEPAEAETFSVNEGHLYHLDLQEILGERFSSAATYHIEASVSATDYTVVHAGYHSGEENAWTDAMGMYIGTDLIEERIPKLVYEAVAFPINS</sequence>
<dbReference type="Gene3D" id="3.40.710.10">
    <property type="entry name" value="DD-peptidase/beta-lactamase superfamily"/>
    <property type="match status" value="1"/>
</dbReference>
<dbReference type="InterPro" id="IPR012338">
    <property type="entry name" value="Beta-lactam/transpept-like"/>
</dbReference>
<proteinExistence type="predicted"/>
<evidence type="ECO:0000313" key="2">
    <source>
        <dbReference type="EMBL" id="MFC0394680.1"/>
    </source>
</evidence>
<dbReference type="RefSeq" id="WP_204815856.1">
    <property type="nucleotide sequence ID" value="NZ_JANHOF010000001.1"/>
</dbReference>
<reference evidence="2 3" key="1">
    <citation type="submission" date="2024-09" db="EMBL/GenBank/DDBJ databases">
        <authorList>
            <person name="Sun Q."/>
            <person name="Mori K."/>
        </authorList>
    </citation>
    <scope>NUCLEOTIDE SEQUENCE [LARGE SCALE GENOMIC DNA]</scope>
    <source>
        <strain evidence="2 3">CCM 4839</strain>
    </source>
</reference>
<comment type="caution">
    <text evidence="2">The sequence shown here is derived from an EMBL/GenBank/DDBJ whole genome shotgun (WGS) entry which is preliminary data.</text>
</comment>
<gene>
    <name evidence="2" type="ORF">ACFFJ8_25380</name>
</gene>
<keyword evidence="3" id="KW-1185">Reference proteome</keyword>
<dbReference type="EMBL" id="JBHLVF010000041">
    <property type="protein sequence ID" value="MFC0394680.1"/>
    <property type="molecule type" value="Genomic_DNA"/>
</dbReference>
<keyword evidence="2" id="KW-0378">Hydrolase</keyword>
<dbReference type="InterPro" id="IPR001466">
    <property type="entry name" value="Beta-lactam-related"/>
</dbReference>
<dbReference type="PANTHER" id="PTHR46825">
    <property type="entry name" value="D-ALANYL-D-ALANINE-CARBOXYPEPTIDASE/ENDOPEPTIDASE AMPH"/>
    <property type="match status" value="1"/>
</dbReference>
<dbReference type="InterPro" id="IPR050491">
    <property type="entry name" value="AmpC-like"/>
</dbReference>
<evidence type="ECO:0000313" key="3">
    <source>
        <dbReference type="Proteomes" id="UP001589818"/>
    </source>
</evidence>
<dbReference type="SUPFAM" id="SSF56601">
    <property type="entry name" value="beta-lactamase/transpeptidase-like"/>
    <property type="match status" value="1"/>
</dbReference>
<name>A0ABV6JFH9_9BACL</name>
<protein>
    <submittedName>
        <fullName evidence="2">Serine hydrolase domain-containing protein</fullName>
        <ecNumber evidence="2">3.-.-.-</ecNumber>
    </submittedName>
</protein>
<dbReference type="PANTHER" id="PTHR46825:SF9">
    <property type="entry name" value="BETA-LACTAMASE-RELATED DOMAIN-CONTAINING PROTEIN"/>
    <property type="match status" value="1"/>
</dbReference>
<evidence type="ECO:0000259" key="1">
    <source>
        <dbReference type="Pfam" id="PF00144"/>
    </source>
</evidence>
<dbReference type="EC" id="3.-.-.-" evidence="2"/>
<accession>A0ABV6JFH9</accession>
<organism evidence="2 3">
    <name type="scientific">Paenibacillus mendelii</name>
    <dbReference type="NCBI Taxonomy" id="206163"/>
    <lineage>
        <taxon>Bacteria</taxon>
        <taxon>Bacillati</taxon>
        <taxon>Bacillota</taxon>
        <taxon>Bacilli</taxon>
        <taxon>Bacillales</taxon>
        <taxon>Paenibacillaceae</taxon>
        <taxon>Paenibacillus</taxon>
    </lineage>
</organism>
<dbReference type="Pfam" id="PF00144">
    <property type="entry name" value="Beta-lactamase"/>
    <property type="match status" value="1"/>
</dbReference>
<feature type="domain" description="Beta-lactamase-related" evidence="1">
    <location>
        <begin position="19"/>
        <end position="320"/>
    </location>
</feature>
<dbReference type="GO" id="GO:0016787">
    <property type="term" value="F:hydrolase activity"/>
    <property type="evidence" value="ECO:0007669"/>
    <property type="project" value="UniProtKB-KW"/>
</dbReference>
<dbReference type="Proteomes" id="UP001589818">
    <property type="component" value="Unassembled WGS sequence"/>
</dbReference>